<dbReference type="STRING" id="1678840.ATC1_131330"/>
<name>A0A0S7BX24_9CHLR</name>
<evidence type="ECO:0000313" key="2">
    <source>
        <dbReference type="Proteomes" id="UP000053370"/>
    </source>
</evidence>
<accession>A0A0S7BX24</accession>
<sequence length="532" mass="61583">MTENSNQIQINWDDMSFDESCLDFVFDFLFEKEMPMTPFDLAKAIIQEKIRVYKKEIAKQEKSQGLLYRPKEKYRIGEEVTFPLLNNLKGKVIEIRQGNNPDIPIFSVASFQMEDGSVRQFVSEYEDHSLNTFDYSSLYSSTLTDPIAVYKKYGKKIAAKIQKLLSQNGSLISIANYWFPKALLIDINPGYLNLAEAVLEMEEGKPVHTKKILELIEYPVDSNDQLTEFSFNYALHSDDRFDEVGPIGTVLWTLKLLEPEDVRKVPLTLKCYDDFHIENHGSPSYSFDQLRIHDELDTTSNDAPEDDIDYFDVCINYPHWKAGTIPLIKKIHSIFPTALETDRVIFNFIDAKTKESFPGWVIIPEKYVCGLKTWYREYSVIPGSIIRISKTEKIDEVIVSLIPPRASRDWIRTALFDQKGRIYFETKHQSISTKFDERMCIFIENSPQLDIVWEQNNKNGINLQRLIGNIFKDLSRSNPQGIVHFQEIYAGLNMMHRCPPQPLLDILMNDDQFVALDDLNFKLNVKAAEDEA</sequence>
<dbReference type="EMBL" id="DF968181">
    <property type="protein sequence ID" value="GAP41344.1"/>
    <property type="molecule type" value="Genomic_DNA"/>
</dbReference>
<evidence type="ECO:0000313" key="1">
    <source>
        <dbReference type="EMBL" id="GAP41344.1"/>
    </source>
</evidence>
<organism evidence="1">
    <name type="scientific">Flexilinea flocculi</name>
    <dbReference type="NCBI Taxonomy" id="1678840"/>
    <lineage>
        <taxon>Bacteria</taxon>
        <taxon>Bacillati</taxon>
        <taxon>Chloroflexota</taxon>
        <taxon>Anaerolineae</taxon>
        <taxon>Anaerolineales</taxon>
        <taxon>Anaerolineaceae</taxon>
        <taxon>Flexilinea</taxon>
    </lineage>
</organism>
<reference evidence="1" key="1">
    <citation type="journal article" date="2015" name="Genome Announc.">
        <title>Draft Genome Sequence of Anaerolineae Strain TC1, a Novel Isolate from a Methanogenic Wastewater Treatment System.</title>
        <authorList>
            <person name="Matsuura N."/>
            <person name="Tourlousse D.M."/>
            <person name="Sun L."/>
            <person name="Toyonaga M."/>
            <person name="Kuroda K."/>
            <person name="Ohashi A."/>
            <person name="Cruz R."/>
            <person name="Yamaguchi T."/>
            <person name="Sekiguchi Y."/>
        </authorList>
    </citation>
    <scope>NUCLEOTIDE SEQUENCE [LARGE SCALE GENOMIC DNA]</scope>
    <source>
        <strain evidence="1">TC1</strain>
    </source>
</reference>
<dbReference type="AlphaFoldDB" id="A0A0S7BX24"/>
<dbReference type="OrthoDB" id="144485at2"/>
<protein>
    <submittedName>
        <fullName evidence="1">Uncharacterized protein</fullName>
    </submittedName>
</protein>
<proteinExistence type="predicted"/>
<dbReference type="RefSeq" id="WP_062282349.1">
    <property type="nucleotide sequence ID" value="NZ_DF968181.1"/>
</dbReference>
<gene>
    <name evidence="1" type="ORF">ATC1_131330</name>
</gene>
<keyword evidence="2" id="KW-1185">Reference proteome</keyword>
<dbReference type="Proteomes" id="UP000053370">
    <property type="component" value="Unassembled WGS sequence"/>
</dbReference>